<dbReference type="RefSeq" id="WP_140604430.1">
    <property type="nucleotide sequence ID" value="NZ_SAWY01000033.1"/>
</dbReference>
<dbReference type="InterPro" id="IPR037523">
    <property type="entry name" value="VOC_core"/>
</dbReference>
<keyword evidence="3" id="KW-1185">Reference proteome</keyword>
<evidence type="ECO:0000313" key="3">
    <source>
        <dbReference type="Proteomes" id="UP000315303"/>
    </source>
</evidence>
<dbReference type="Pfam" id="PF00903">
    <property type="entry name" value="Glyoxalase"/>
    <property type="match status" value="1"/>
</dbReference>
<comment type="caution">
    <text evidence="2">The sequence shown here is derived from an EMBL/GenBank/DDBJ whole genome shotgun (WGS) entry which is preliminary data.</text>
</comment>
<dbReference type="Gene3D" id="3.10.180.10">
    <property type="entry name" value="2,3-Dihydroxybiphenyl 1,2-Dioxygenase, domain 1"/>
    <property type="match status" value="1"/>
</dbReference>
<name>A0A502KU22_9GAMM</name>
<feature type="domain" description="VOC" evidence="1">
    <location>
        <begin position="4"/>
        <end position="119"/>
    </location>
</feature>
<reference evidence="2 3" key="1">
    <citation type="submission" date="2019-01" db="EMBL/GenBank/DDBJ databases">
        <title>Litorilituus lipolytica sp. nov., isolated from intertidal sand of the Yellow Sea in China.</title>
        <authorList>
            <person name="Liu A."/>
        </authorList>
    </citation>
    <scope>NUCLEOTIDE SEQUENCE [LARGE SCALE GENOMIC DNA]</scope>
    <source>
        <strain evidence="2 3">RZ04</strain>
    </source>
</reference>
<evidence type="ECO:0000313" key="2">
    <source>
        <dbReference type="EMBL" id="TPH13591.1"/>
    </source>
</evidence>
<protein>
    <submittedName>
        <fullName evidence="2">VOC family protein</fullName>
    </submittedName>
</protein>
<dbReference type="SUPFAM" id="SSF54593">
    <property type="entry name" value="Glyoxalase/Bleomycin resistance protein/Dihydroxybiphenyl dioxygenase"/>
    <property type="match status" value="1"/>
</dbReference>
<dbReference type="EMBL" id="SAWY01000033">
    <property type="protein sequence ID" value="TPH13591.1"/>
    <property type="molecule type" value="Genomic_DNA"/>
</dbReference>
<organism evidence="2 3">
    <name type="scientific">Litorilituus lipolyticus</name>
    <dbReference type="NCBI Taxonomy" id="2491017"/>
    <lineage>
        <taxon>Bacteria</taxon>
        <taxon>Pseudomonadati</taxon>
        <taxon>Pseudomonadota</taxon>
        <taxon>Gammaproteobacteria</taxon>
        <taxon>Alteromonadales</taxon>
        <taxon>Colwelliaceae</taxon>
        <taxon>Litorilituus</taxon>
    </lineage>
</organism>
<proteinExistence type="predicted"/>
<sequence length="124" mass="14031">MIDKIGQIAVAVTDVPRAIRFYCDILSLEFLFEASPNLAFVRCGDIRLMLTTLQGEVCDHHTSVIYYQVKDIEATTVMLKSRGIVFEREPQLAAKMPDHDLWLGFLRDPDNNLIGIMAEITTES</sequence>
<dbReference type="InterPro" id="IPR004360">
    <property type="entry name" value="Glyas_Fos-R_dOase_dom"/>
</dbReference>
<dbReference type="OrthoDB" id="9804944at2"/>
<accession>A0A502KU22</accession>
<dbReference type="PROSITE" id="PS51819">
    <property type="entry name" value="VOC"/>
    <property type="match status" value="1"/>
</dbReference>
<dbReference type="InterPro" id="IPR029068">
    <property type="entry name" value="Glyas_Bleomycin-R_OHBP_Dase"/>
</dbReference>
<dbReference type="AlphaFoldDB" id="A0A502KU22"/>
<gene>
    <name evidence="2" type="ORF">EPA86_13395</name>
</gene>
<dbReference type="Proteomes" id="UP000315303">
    <property type="component" value="Unassembled WGS sequence"/>
</dbReference>
<evidence type="ECO:0000259" key="1">
    <source>
        <dbReference type="PROSITE" id="PS51819"/>
    </source>
</evidence>